<evidence type="ECO:0000256" key="1">
    <source>
        <dbReference type="SAM" id="MobiDB-lite"/>
    </source>
</evidence>
<dbReference type="AlphaFoldDB" id="A0A543NMS7"/>
<dbReference type="EMBL" id="VFQC01000001">
    <property type="protein sequence ID" value="TQN33097.1"/>
    <property type="molecule type" value="Genomic_DNA"/>
</dbReference>
<evidence type="ECO:0000313" key="3">
    <source>
        <dbReference type="EMBL" id="TQN33097.1"/>
    </source>
</evidence>
<proteinExistence type="predicted"/>
<dbReference type="Pfam" id="PF05239">
    <property type="entry name" value="PRC"/>
    <property type="match status" value="1"/>
</dbReference>
<accession>A0A543NMS7</accession>
<organism evidence="3 4">
    <name type="scientific">Haloactinospora alba</name>
    <dbReference type="NCBI Taxonomy" id="405555"/>
    <lineage>
        <taxon>Bacteria</taxon>
        <taxon>Bacillati</taxon>
        <taxon>Actinomycetota</taxon>
        <taxon>Actinomycetes</taxon>
        <taxon>Streptosporangiales</taxon>
        <taxon>Nocardiopsidaceae</taxon>
        <taxon>Haloactinospora</taxon>
    </lineage>
</organism>
<reference evidence="3 4" key="1">
    <citation type="submission" date="2019-06" db="EMBL/GenBank/DDBJ databases">
        <title>Sequencing the genomes of 1000 actinobacteria strains.</title>
        <authorList>
            <person name="Klenk H.-P."/>
        </authorList>
    </citation>
    <scope>NUCLEOTIDE SEQUENCE [LARGE SCALE GENOMIC DNA]</scope>
    <source>
        <strain evidence="3 4">DSM 45015</strain>
    </source>
</reference>
<dbReference type="RefSeq" id="WP_246062301.1">
    <property type="nucleotide sequence ID" value="NZ_VFQC01000001.1"/>
</dbReference>
<dbReference type="InterPro" id="IPR011033">
    <property type="entry name" value="PRC_barrel-like_sf"/>
</dbReference>
<dbReference type="GO" id="GO:0019684">
    <property type="term" value="P:photosynthesis, light reaction"/>
    <property type="evidence" value="ECO:0007669"/>
    <property type="project" value="InterPro"/>
</dbReference>
<feature type="compositionally biased region" description="Basic and acidic residues" evidence="1">
    <location>
        <begin position="103"/>
        <end position="116"/>
    </location>
</feature>
<feature type="region of interest" description="Disordered" evidence="1">
    <location>
        <begin position="103"/>
        <end position="133"/>
    </location>
</feature>
<name>A0A543NMS7_9ACTN</name>
<evidence type="ECO:0000313" key="4">
    <source>
        <dbReference type="Proteomes" id="UP000317422"/>
    </source>
</evidence>
<evidence type="ECO:0000259" key="2">
    <source>
        <dbReference type="Pfam" id="PF05239"/>
    </source>
</evidence>
<protein>
    <submittedName>
        <fullName evidence="3">PRC-barrel domain protein</fullName>
    </submittedName>
</protein>
<dbReference type="SUPFAM" id="SSF50346">
    <property type="entry name" value="PRC-barrel domain"/>
    <property type="match status" value="1"/>
</dbReference>
<dbReference type="Gene3D" id="3.90.50.10">
    <property type="entry name" value="Photosynthetic Reaction Center, subunit H, domain 2"/>
    <property type="match status" value="1"/>
</dbReference>
<feature type="region of interest" description="Disordered" evidence="1">
    <location>
        <begin position="144"/>
        <end position="163"/>
    </location>
</feature>
<keyword evidence="4" id="KW-1185">Reference proteome</keyword>
<dbReference type="InterPro" id="IPR014747">
    <property type="entry name" value="Bac_photo_RC_H_C"/>
</dbReference>
<sequence length="163" mass="18543">MATQLGAQSLVGHRLLDRDGNSIGKIGHVFFDEWTETPRWITVRTGLFGTNENIVPLKGAQLVDDEVQVPYHKSVIRKAPSFPAGQHLQPWQENTVCRHYELQEIPDQRGSDGREYRRGKHARPADPRGQNEAEFTEFLDDLLAERRGRHARERDNGAEPPPS</sequence>
<dbReference type="InterPro" id="IPR027275">
    <property type="entry name" value="PRC-brl_dom"/>
</dbReference>
<feature type="domain" description="PRC-barrel" evidence="2">
    <location>
        <begin position="5"/>
        <end position="74"/>
    </location>
</feature>
<dbReference type="Proteomes" id="UP000317422">
    <property type="component" value="Unassembled WGS sequence"/>
</dbReference>
<comment type="caution">
    <text evidence="3">The sequence shown here is derived from an EMBL/GenBank/DDBJ whole genome shotgun (WGS) entry which is preliminary data.</text>
</comment>
<gene>
    <name evidence="3" type="ORF">FHX37_3096</name>
</gene>
<dbReference type="GO" id="GO:0030077">
    <property type="term" value="C:plasma membrane light-harvesting complex"/>
    <property type="evidence" value="ECO:0007669"/>
    <property type="project" value="InterPro"/>
</dbReference>